<dbReference type="EMBL" id="AY915261">
    <property type="protein sequence ID" value="ABA40811.1"/>
    <property type="molecule type" value="mRNA"/>
</dbReference>
<sequence length="52" mass="5646">MDSKLSGPISCIVSDSLVALSEALEDDRSEVEIEANKLFSELEQMGLTDTKT</sequence>
<name>Q3MJU4_SCHJA</name>
<protein>
    <submittedName>
        <fullName evidence="1">SJCHGC03934 protein</fullName>
    </submittedName>
</protein>
<dbReference type="AlphaFoldDB" id="Q3MJU4"/>
<reference evidence="1" key="1">
    <citation type="submission" date="2005-01" db="EMBL/GenBank/DDBJ databases">
        <authorList>
            <person name="Han Z."/>
        </authorList>
    </citation>
    <scope>NUCLEOTIDE SEQUENCE</scope>
</reference>
<organism evidence="1">
    <name type="scientific">Schistosoma japonicum</name>
    <name type="common">Blood fluke</name>
    <dbReference type="NCBI Taxonomy" id="6182"/>
    <lineage>
        <taxon>Eukaryota</taxon>
        <taxon>Metazoa</taxon>
        <taxon>Spiralia</taxon>
        <taxon>Lophotrochozoa</taxon>
        <taxon>Platyhelminthes</taxon>
        <taxon>Trematoda</taxon>
        <taxon>Digenea</taxon>
        <taxon>Strigeidida</taxon>
        <taxon>Schistosomatoidea</taxon>
        <taxon>Schistosomatidae</taxon>
        <taxon>Schistosoma</taxon>
    </lineage>
</organism>
<evidence type="ECO:0000313" key="1">
    <source>
        <dbReference type="EMBL" id="ABA40811.1"/>
    </source>
</evidence>
<reference evidence="1" key="2">
    <citation type="journal article" date="2006" name="PLoS Pathog.">
        <title>New perspectives on host-parasite interplay by comparative transcriptomic and proteomic analyses of Schistosoma japonicum.</title>
        <authorList>
            <person name="Liu F."/>
            <person name="Lu J."/>
            <person name="Hu W."/>
            <person name="Wang S.Y."/>
            <person name="Cui S.J."/>
            <person name="Chi M."/>
            <person name="Yan Q."/>
            <person name="Wang X.R."/>
            <person name="Song H.D."/>
            <person name="Xu X.N."/>
            <person name="Wang J.J."/>
            <person name="Zhang X.L."/>
            <person name="Zhang X."/>
            <person name="Wang Z.Q."/>
            <person name="Xue C.L."/>
            <person name="Brindley P.J."/>
            <person name="McManus D.P."/>
            <person name="Yang P.Y."/>
            <person name="Feng Z."/>
            <person name="Chen Z."/>
            <person name="Han Z.G."/>
        </authorList>
    </citation>
    <scope>NUCLEOTIDE SEQUENCE</scope>
</reference>
<accession>Q3MJU4</accession>
<proteinExistence type="evidence at transcript level"/>